<dbReference type="KEGG" id="pta:HPL003_04370"/>
<dbReference type="AlphaFoldDB" id="G7VUN6"/>
<reference evidence="2" key="1">
    <citation type="submission" date="2011-11" db="EMBL/GenBank/DDBJ databases">
        <title>Complete sequence of Paenibacillus terrae HPL-003.</title>
        <authorList>
            <person name="Shin S.H."/>
            <person name="Kim S."/>
            <person name="Kim J.Y."/>
        </authorList>
    </citation>
    <scope>NUCLEOTIDE SEQUENCE [LARGE SCALE GENOMIC DNA]</scope>
    <source>
        <strain evidence="2">HPL-003</strain>
    </source>
</reference>
<reference evidence="1 2" key="3">
    <citation type="journal article" date="2012" name="J. Bacteriol.">
        <title>Genome Sequence of Paenibacillus terrae HPL-003, a Xylanase-Producing Bacterium Isolated from Soil Found in Forest Residue.</title>
        <authorList>
            <person name="Shin S.H."/>
            <person name="Kim S."/>
            <person name="Kim J.Y."/>
            <person name="Song H.Y."/>
            <person name="Cho S.J."/>
            <person name="Kim D.R."/>
            <person name="Lee K.I."/>
            <person name="Lim H.K."/>
            <person name="Park N.J."/>
            <person name="Hwang I.T."/>
            <person name="Yang K.S."/>
        </authorList>
    </citation>
    <scope>NUCLEOTIDE SEQUENCE [LARGE SCALE GENOMIC DNA]</scope>
    <source>
        <strain evidence="1 2">HPL-003</strain>
    </source>
</reference>
<gene>
    <name evidence="1" type="ordered locus">HPL003_04370</name>
</gene>
<accession>G7VUN6</accession>
<name>G7VUN6_PAETH</name>
<dbReference type="HOGENOM" id="CLU_3046141_0_0_9"/>
<proteinExistence type="predicted"/>
<sequence>MVKLRVFVMKQCATHIYGPDMRQGAIVTAVDGESDCDLGSTLYRRHSPLNSRSS</sequence>
<dbReference type="Proteomes" id="UP000005876">
    <property type="component" value="Chromosome"/>
</dbReference>
<protein>
    <submittedName>
        <fullName evidence="1">Uncharacterized protein</fullName>
    </submittedName>
</protein>
<organism evidence="1 2">
    <name type="scientific">Paenibacillus terrae (strain HPL-003)</name>
    <dbReference type="NCBI Taxonomy" id="985665"/>
    <lineage>
        <taxon>Bacteria</taxon>
        <taxon>Bacillati</taxon>
        <taxon>Bacillota</taxon>
        <taxon>Bacilli</taxon>
        <taxon>Bacillales</taxon>
        <taxon>Paenibacillaceae</taxon>
        <taxon>Paenibacillus</taxon>
    </lineage>
</organism>
<evidence type="ECO:0000313" key="1">
    <source>
        <dbReference type="EMBL" id="AET57643.1"/>
    </source>
</evidence>
<evidence type="ECO:0000313" key="2">
    <source>
        <dbReference type="Proteomes" id="UP000005876"/>
    </source>
</evidence>
<reference key="2">
    <citation type="submission" date="2011-11" db="EMBL/GenBank/DDBJ databases">
        <authorList>
            <person name="Shin S.H."/>
            <person name="Kim S."/>
            <person name="Kim J.Y."/>
        </authorList>
    </citation>
    <scope>NUCLEOTIDE SEQUENCE</scope>
    <source>
        <strain>HPL-003</strain>
    </source>
</reference>
<dbReference type="EMBL" id="CP003107">
    <property type="protein sequence ID" value="AET57643.1"/>
    <property type="molecule type" value="Genomic_DNA"/>
</dbReference>